<feature type="domain" description="DUF5709" evidence="2">
    <location>
        <begin position="86"/>
        <end position="133"/>
    </location>
</feature>
<keyword evidence="4" id="KW-1185">Reference proteome</keyword>
<feature type="region of interest" description="Disordered" evidence="1">
    <location>
        <begin position="1"/>
        <end position="136"/>
    </location>
</feature>
<feature type="compositionally biased region" description="Basic and acidic residues" evidence="1">
    <location>
        <begin position="126"/>
        <end position="136"/>
    </location>
</feature>
<evidence type="ECO:0000313" key="3">
    <source>
        <dbReference type="EMBL" id="NMR18907.1"/>
    </source>
</evidence>
<dbReference type="InterPro" id="IPR043763">
    <property type="entry name" value="DUF5709"/>
</dbReference>
<evidence type="ECO:0000256" key="1">
    <source>
        <dbReference type="SAM" id="MobiDB-lite"/>
    </source>
</evidence>
<reference evidence="3 4" key="1">
    <citation type="submission" date="2020-04" db="EMBL/GenBank/DDBJ databases">
        <title>Sequencing and Assembly of C. fimi.</title>
        <authorList>
            <person name="Ramsey A.R."/>
        </authorList>
    </citation>
    <scope>NUCLEOTIDE SEQUENCE [LARGE SCALE GENOMIC DNA]</scope>
    <source>
        <strain evidence="3 4">SB</strain>
    </source>
</reference>
<sequence length="136" mass="14588">MSDDTPATRTDPATGTEGDSDQLSGEDTMSGGSSDELLDLGTSPPERPRSNHWGETAWEESHGEPMDLRLSEEEPEVWDQPEKGARQPDRAGRLVEDGDALDGHRGNDTFAEDVGIDGGAASAEEAAMRIVEDPRP</sequence>
<dbReference type="Pfam" id="PF18970">
    <property type="entry name" value="DUF5709"/>
    <property type="match status" value="1"/>
</dbReference>
<feature type="compositionally biased region" description="Low complexity" evidence="1">
    <location>
        <begin position="1"/>
        <end position="16"/>
    </location>
</feature>
<proteinExistence type="predicted"/>
<feature type="compositionally biased region" description="Basic and acidic residues" evidence="1">
    <location>
        <begin position="59"/>
        <end position="72"/>
    </location>
</feature>
<comment type="caution">
    <text evidence="3">The sequence shown here is derived from an EMBL/GenBank/DDBJ whole genome shotgun (WGS) entry which is preliminary data.</text>
</comment>
<accession>A0A7Y0LY62</accession>
<dbReference type="EMBL" id="JABCJJ010000001">
    <property type="protein sequence ID" value="NMR18907.1"/>
    <property type="molecule type" value="Genomic_DNA"/>
</dbReference>
<feature type="compositionally biased region" description="Polar residues" evidence="1">
    <location>
        <begin position="21"/>
        <end position="33"/>
    </location>
</feature>
<evidence type="ECO:0000259" key="2">
    <source>
        <dbReference type="Pfam" id="PF18970"/>
    </source>
</evidence>
<dbReference type="Proteomes" id="UP000562124">
    <property type="component" value="Unassembled WGS sequence"/>
</dbReference>
<organism evidence="3 4">
    <name type="scientific">Cellulomonas fimi</name>
    <dbReference type="NCBI Taxonomy" id="1708"/>
    <lineage>
        <taxon>Bacteria</taxon>
        <taxon>Bacillati</taxon>
        <taxon>Actinomycetota</taxon>
        <taxon>Actinomycetes</taxon>
        <taxon>Micrococcales</taxon>
        <taxon>Cellulomonadaceae</taxon>
        <taxon>Cellulomonas</taxon>
    </lineage>
</organism>
<dbReference type="RefSeq" id="WP_169322810.1">
    <property type="nucleotide sequence ID" value="NZ_JABCJJ010000001.1"/>
</dbReference>
<protein>
    <recommendedName>
        <fullName evidence="2">DUF5709 domain-containing protein</fullName>
    </recommendedName>
</protein>
<gene>
    <name evidence="3" type="ORF">HIR71_01480</name>
</gene>
<feature type="compositionally biased region" description="Basic and acidic residues" evidence="1">
    <location>
        <begin position="80"/>
        <end position="107"/>
    </location>
</feature>
<name>A0A7Y0LY62_CELFI</name>
<evidence type="ECO:0000313" key="4">
    <source>
        <dbReference type="Proteomes" id="UP000562124"/>
    </source>
</evidence>
<dbReference type="AlphaFoldDB" id="A0A7Y0LY62"/>